<protein>
    <submittedName>
        <fullName evidence="1">Uncharacterized protein</fullName>
    </submittedName>
</protein>
<comment type="caution">
    <text evidence="1">The sequence shown here is derived from an EMBL/GenBank/DDBJ whole genome shotgun (WGS) entry which is preliminary data.</text>
</comment>
<dbReference type="EMBL" id="VSSQ01051327">
    <property type="protein sequence ID" value="MPN05415.1"/>
    <property type="molecule type" value="Genomic_DNA"/>
</dbReference>
<reference evidence="1" key="1">
    <citation type="submission" date="2019-08" db="EMBL/GenBank/DDBJ databases">
        <authorList>
            <person name="Kucharzyk K."/>
            <person name="Murdoch R.W."/>
            <person name="Higgins S."/>
            <person name="Loffler F."/>
        </authorList>
    </citation>
    <scope>NUCLEOTIDE SEQUENCE</scope>
</reference>
<organism evidence="1">
    <name type="scientific">bioreactor metagenome</name>
    <dbReference type="NCBI Taxonomy" id="1076179"/>
    <lineage>
        <taxon>unclassified sequences</taxon>
        <taxon>metagenomes</taxon>
        <taxon>ecological metagenomes</taxon>
    </lineage>
</organism>
<accession>A0A645ETQ7</accession>
<sequence>MFTLMSKDKEVLKFNISKTFIQNVELVNVNVAPEMLKRGNISTLEQWLSERSVDITMVLS</sequence>
<proteinExistence type="predicted"/>
<name>A0A645ETQ7_9ZZZZ</name>
<gene>
    <name evidence="1" type="ORF">SDC9_152665</name>
</gene>
<evidence type="ECO:0000313" key="1">
    <source>
        <dbReference type="EMBL" id="MPN05415.1"/>
    </source>
</evidence>
<dbReference type="AlphaFoldDB" id="A0A645ETQ7"/>